<feature type="transmembrane region" description="Helical" evidence="7">
    <location>
        <begin position="311"/>
        <end position="331"/>
    </location>
</feature>
<gene>
    <name evidence="8" type="ORF">IQ24_01072</name>
</gene>
<feature type="transmembrane region" description="Helical" evidence="7">
    <location>
        <begin position="266"/>
        <end position="290"/>
    </location>
</feature>
<keyword evidence="9" id="KW-1185">Reference proteome</keyword>
<dbReference type="InterPro" id="IPR050833">
    <property type="entry name" value="Poly_Biosynth_Transport"/>
</dbReference>
<feature type="transmembrane region" description="Helical" evidence="7">
    <location>
        <begin position="168"/>
        <end position="185"/>
    </location>
</feature>
<protein>
    <submittedName>
        <fullName evidence="8">O-antigen/teichoic acid export membrane protein</fullName>
    </submittedName>
</protein>
<evidence type="ECO:0000256" key="3">
    <source>
        <dbReference type="ARBA" id="ARBA00022475"/>
    </source>
</evidence>
<feature type="transmembrane region" description="Helical" evidence="7">
    <location>
        <begin position="59"/>
        <end position="84"/>
    </location>
</feature>
<comment type="subcellular location">
    <subcellularLocation>
        <location evidence="1">Cell membrane</location>
        <topology evidence="1">Multi-pass membrane protein</topology>
    </subcellularLocation>
</comment>
<evidence type="ECO:0000256" key="4">
    <source>
        <dbReference type="ARBA" id="ARBA00022692"/>
    </source>
</evidence>
<evidence type="ECO:0000256" key="2">
    <source>
        <dbReference type="ARBA" id="ARBA00007430"/>
    </source>
</evidence>
<keyword evidence="5 7" id="KW-1133">Transmembrane helix</keyword>
<comment type="caution">
    <text evidence="8">The sequence shown here is derived from an EMBL/GenBank/DDBJ whole genome shotgun (WGS) entry which is preliminary data.</text>
</comment>
<feature type="transmembrane region" description="Helical" evidence="7">
    <location>
        <begin position="129"/>
        <end position="147"/>
    </location>
</feature>
<dbReference type="AlphaFoldDB" id="A0A562NU24"/>
<feature type="transmembrane region" description="Helical" evidence="7">
    <location>
        <begin position="433"/>
        <end position="453"/>
    </location>
</feature>
<evidence type="ECO:0000256" key="6">
    <source>
        <dbReference type="ARBA" id="ARBA00023136"/>
    </source>
</evidence>
<name>A0A562NU24_9RHOB</name>
<dbReference type="PANTHER" id="PTHR30250:SF10">
    <property type="entry name" value="LIPOPOLYSACCHARIDE BIOSYNTHESIS PROTEIN WZXC"/>
    <property type="match status" value="1"/>
</dbReference>
<sequence length="458" mass="49682">MSDQASSPGEGDAPSAAKRSVASRALGSGAWSVLNFGTGQVLRLASNLILTRLLMPDDFGLMALVTSFMIGLTMFSDVGFATSIMQSKRGDDPDFLDTAWTLKIIRGVMLFLTAVVISWPLAQFYDAPMFAYVFPVTALSLLLGGFLPTRMDSAARHMQIGRLTVLELTNQLIGMLITIAAALILQSVWALVWGNVLGTIVQLITYHLFLPGHVNRLRMEPAARGELIHFGKWIFLSTICGFMLFQGDRVILGRVLTMEQLGIYNIGQFLATVPAVLGAAIGGRIFVPMYRDHPPGESAGNFRFLSKARSLLSLVLLFGATILALTGPWIVDFLYDARYALAGGILVAIACIQLLQVIPISYDYSALAAGDSRAFFIMQSTRAAIYAVFVLIGVWFAGLPGLLLGQALSLFACYPVQVWLARRHKAWDPLHDGIALAYALAVIALAMWLHHGIVSAAL</sequence>
<dbReference type="Proteomes" id="UP000316225">
    <property type="component" value="Unassembled WGS sequence"/>
</dbReference>
<proteinExistence type="inferred from homology"/>
<feature type="transmembrane region" description="Helical" evidence="7">
    <location>
        <begin position="230"/>
        <end position="246"/>
    </location>
</feature>
<feature type="transmembrane region" description="Helical" evidence="7">
    <location>
        <begin position="104"/>
        <end position="123"/>
    </location>
</feature>
<organism evidence="8 9">
    <name type="scientific">Paracoccus sulfuroxidans</name>
    <dbReference type="NCBI Taxonomy" id="384678"/>
    <lineage>
        <taxon>Bacteria</taxon>
        <taxon>Pseudomonadati</taxon>
        <taxon>Pseudomonadota</taxon>
        <taxon>Alphaproteobacteria</taxon>
        <taxon>Rhodobacterales</taxon>
        <taxon>Paracoccaceae</taxon>
        <taxon>Paracoccus</taxon>
    </lineage>
</organism>
<feature type="transmembrane region" description="Helical" evidence="7">
    <location>
        <begin position="337"/>
        <end position="362"/>
    </location>
</feature>
<comment type="similarity">
    <text evidence="2">Belongs to the polysaccharide synthase family.</text>
</comment>
<dbReference type="RefSeq" id="WP_145396785.1">
    <property type="nucleotide sequence ID" value="NZ_VLKU01000003.1"/>
</dbReference>
<evidence type="ECO:0000313" key="9">
    <source>
        <dbReference type="Proteomes" id="UP000316225"/>
    </source>
</evidence>
<evidence type="ECO:0000256" key="5">
    <source>
        <dbReference type="ARBA" id="ARBA00022989"/>
    </source>
</evidence>
<dbReference type="Pfam" id="PF13440">
    <property type="entry name" value="Polysacc_synt_3"/>
    <property type="match status" value="1"/>
</dbReference>
<dbReference type="PANTHER" id="PTHR30250">
    <property type="entry name" value="PST FAMILY PREDICTED COLANIC ACID TRANSPORTER"/>
    <property type="match status" value="1"/>
</dbReference>
<accession>A0A562NU24</accession>
<keyword evidence="6 7" id="KW-0472">Membrane</keyword>
<keyword evidence="3" id="KW-1003">Cell membrane</keyword>
<feature type="transmembrane region" description="Helical" evidence="7">
    <location>
        <begin position="374"/>
        <end position="397"/>
    </location>
</feature>
<evidence type="ECO:0000256" key="1">
    <source>
        <dbReference type="ARBA" id="ARBA00004651"/>
    </source>
</evidence>
<dbReference type="OrthoDB" id="7605542at2"/>
<evidence type="ECO:0000313" key="8">
    <source>
        <dbReference type="EMBL" id="TWI35714.1"/>
    </source>
</evidence>
<keyword evidence="4 7" id="KW-0812">Transmembrane</keyword>
<dbReference type="EMBL" id="VLKU01000003">
    <property type="protein sequence ID" value="TWI35714.1"/>
    <property type="molecule type" value="Genomic_DNA"/>
</dbReference>
<evidence type="ECO:0000256" key="7">
    <source>
        <dbReference type="SAM" id="Phobius"/>
    </source>
</evidence>
<feature type="transmembrane region" description="Helical" evidence="7">
    <location>
        <begin position="191"/>
        <end position="209"/>
    </location>
</feature>
<reference evidence="8 9" key="1">
    <citation type="journal article" date="2015" name="Stand. Genomic Sci.">
        <title>Genomic Encyclopedia of Bacterial and Archaeal Type Strains, Phase III: the genomes of soil and plant-associated and newly described type strains.</title>
        <authorList>
            <person name="Whitman W.B."/>
            <person name="Woyke T."/>
            <person name="Klenk H.P."/>
            <person name="Zhou Y."/>
            <person name="Lilburn T.G."/>
            <person name="Beck B.J."/>
            <person name="De Vos P."/>
            <person name="Vandamme P."/>
            <person name="Eisen J.A."/>
            <person name="Garrity G."/>
            <person name="Hugenholtz P."/>
            <person name="Kyrpides N.C."/>
        </authorList>
    </citation>
    <scope>NUCLEOTIDE SEQUENCE [LARGE SCALE GENOMIC DNA]</scope>
    <source>
        <strain evidence="8 9">CGMCC 1.5364</strain>
    </source>
</reference>
<dbReference type="GO" id="GO:0005886">
    <property type="term" value="C:plasma membrane"/>
    <property type="evidence" value="ECO:0007669"/>
    <property type="project" value="UniProtKB-SubCell"/>
</dbReference>